<accession>D3Q341</accession>
<dbReference type="HOGENOM" id="CLU_1936840_0_0_11"/>
<sequence length="130" mass="14264">MGMFRRKPKHRDQIRGELVEGIGHLRTATAHAAAGAKEKMGPAMDRTLVAVGLRKKSRRRWPWIAGTVVAVTAAAGTATVIMWRRSNAKAMDEDLFADDTESARADDLAYEPPTMEKEERARTMAGATAD</sequence>
<keyword evidence="2" id="KW-0472">Membrane</keyword>
<dbReference type="STRING" id="446470.Snas_0293"/>
<reference evidence="3 4" key="1">
    <citation type="journal article" date="2009" name="Stand. Genomic Sci.">
        <title>Complete genome sequence of Stackebrandtia nassauensis type strain (LLR-40K-21).</title>
        <authorList>
            <person name="Munk C."/>
            <person name="Lapidus A."/>
            <person name="Copeland A."/>
            <person name="Jando M."/>
            <person name="Mayilraj S."/>
            <person name="Glavina Del Rio T."/>
            <person name="Nolan M."/>
            <person name="Chen F."/>
            <person name="Lucas S."/>
            <person name="Tice H."/>
            <person name="Cheng J.F."/>
            <person name="Han C."/>
            <person name="Detter J.C."/>
            <person name="Bruce D."/>
            <person name="Goodwin L."/>
            <person name="Chain P."/>
            <person name="Pitluck S."/>
            <person name="Goker M."/>
            <person name="Ovchinikova G."/>
            <person name="Pati A."/>
            <person name="Ivanova N."/>
            <person name="Mavromatis K."/>
            <person name="Chen A."/>
            <person name="Palaniappan K."/>
            <person name="Land M."/>
            <person name="Hauser L."/>
            <person name="Chang Y.J."/>
            <person name="Jeffries C.D."/>
            <person name="Bristow J."/>
            <person name="Eisen J.A."/>
            <person name="Markowitz V."/>
            <person name="Hugenholtz P."/>
            <person name="Kyrpides N.C."/>
            <person name="Klenk H.P."/>
        </authorList>
    </citation>
    <scope>NUCLEOTIDE SEQUENCE [LARGE SCALE GENOMIC DNA]</scope>
    <source>
        <strain evidence="4">DSM 44728 / CIP 108903 / NRRL B-16338 / NBRC 102104 / LLR-40K-21</strain>
    </source>
</reference>
<dbReference type="EMBL" id="CP001778">
    <property type="protein sequence ID" value="ADD40011.1"/>
    <property type="molecule type" value="Genomic_DNA"/>
</dbReference>
<name>D3Q341_STANL</name>
<keyword evidence="4" id="KW-1185">Reference proteome</keyword>
<evidence type="ECO:0000313" key="4">
    <source>
        <dbReference type="Proteomes" id="UP000000844"/>
    </source>
</evidence>
<organism evidence="3 4">
    <name type="scientific">Stackebrandtia nassauensis (strain DSM 44728 / CIP 108903 / NRRL B-16338 / NBRC 102104 / LLR-40K-21)</name>
    <dbReference type="NCBI Taxonomy" id="446470"/>
    <lineage>
        <taxon>Bacteria</taxon>
        <taxon>Bacillati</taxon>
        <taxon>Actinomycetota</taxon>
        <taxon>Actinomycetes</taxon>
        <taxon>Glycomycetales</taxon>
        <taxon>Glycomycetaceae</taxon>
        <taxon>Stackebrandtia</taxon>
    </lineage>
</organism>
<dbReference type="AlphaFoldDB" id="D3Q341"/>
<dbReference type="Proteomes" id="UP000000844">
    <property type="component" value="Chromosome"/>
</dbReference>
<protein>
    <submittedName>
        <fullName evidence="3">Uncharacterized protein</fullName>
    </submittedName>
</protein>
<feature type="region of interest" description="Disordered" evidence="1">
    <location>
        <begin position="111"/>
        <end position="130"/>
    </location>
</feature>
<dbReference type="OrthoDB" id="3405771at2"/>
<keyword evidence="2" id="KW-0812">Transmembrane</keyword>
<proteinExistence type="predicted"/>
<evidence type="ECO:0000256" key="1">
    <source>
        <dbReference type="SAM" id="MobiDB-lite"/>
    </source>
</evidence>
<gene>
    <name evidence="3" type="ordered locus">Snas_0293</name>
</gene>
<dbReference type="KEGG" id="sna:Snas_0293"/>
<evidence type="ECO:0000313" key="3">
    <source>
        <dbReference type="EMBL" id="ADD40011.1"/>
    </source>
</evidence>
<keyword evidence="2" id="KW-1133">Transmembrane helix</keyword>
<evidence type="ECO:0000256" key="2">
    <source>
        <dbReference type="SAM" id="Phobius"/>
    </source>
</evidence>
<dbReference type="RefSeq" id="WP_013015582.1">
    <property type="nucleotide sequence ID" value="NC_013947.1"/>
</dbReference>
<feature type="transmembrane region" description="Helical" evidence="2">
    <location>
        <begin position="63"/>
        <end position="83"/>
    </location>
</feature>